<dbReference type="EMBL" id="BK015858">
    <property type="protein sequence ID" value="DAD69944.1"/>
    <property type="molecule type" value="Genomic_DNA"/>
</dbReference>
<reference evidence="1" key="1">
    <citation type="journal article" date="2021" name="Proc. Natl. Acad. Sci. U.S.A.">
        <title>A Catalog of Tens of Thousands of Viruses from Human Metagenomes Reveals Hidden Associations with Chronic Diseases.</title>
        <authorList>
            <person name="Tisza M.J."/>
            <person name="Buck C.B."/>
        </authorList>
    </citation>
    <scope>NUCLEOTIDE SEQUENCE</scope>
    <source>
        <strain evidence="1">CtFWA4</strain>
    </source>
</reference>
<evidence type="ECO:0000313" key="1">
    <source>
        <dbReference type="EMBL" id="DAD69944.1"/>
    </source>
</evidence>
<sequence length="80" mass="9047">MKNVKVEWCENFIRARFTKHHPFPGGGIEVGCFWNMAERAGLWERGTYGSPMSIALSHLCTAETVLDGDGNYCYTVFKLT</sequence>
<proteinExistence type="predicted"/>
<accession>A0A8S5LJE2</accession>
<organism evidence="1">
    <name type="scientific">Caudovirales sp. ctFWA4</name>
    <dbReference type="NCBI Taxonomy" id="2827628"/>
    <lineage>
        <taxon>Viruses</taxon>
        <taxon>Duplodnaviria</taxon>
        <taxon>Heunggongvirae</taxon>
        <taxon>Uroviricota</taxon>
        <taxon>Caudoviricetes</taxon>
    </lineage>
</organism>
<name>A0A8S5LJE2_9CAUD</name>
<protein>
    <submittedName>
        <fullName evidence="1">Uncharacterized protein</fullName>
    </submittedName>
</protein>